<accession>A0A4R3PQL2</accession>
<organism evidence="2 3">
    <name type="scientific">Rhizobium sullae</name>
    <name type="common">Rhizobium hedysari</name>
    <dbReference type="NCBI Taxonomy" id="50338"/>
    <lineage>
        <taxon>Bacteria</taxon>
        <taxon>Pseudomonadati</taxon>
        <taxon>Pseudomonadota</taxon>
        <taxon>Alphaproteobacteria</taxon>
        <taxon>Hyphomicrobiales</taxon>
        <taxon>Rhizobiaceae</taxon>
        <taxon>Rhizobium/Agrobacterium group</taxon>
        <taxon>Rhizobium</taxon>
    </lineage>
</organism>
<dbReference type="GO" id="GO:0003677">
    <property type="term" value="F:DNA binding"/>
    <property type="evidence" value="ECO:0007669"/>
    <property type="project" value="InterPro"/>
</dbReference>
<dbReference type="RefSeq" id="WP_207917298.1">
    <property type="nucleotide sequence ID" value="NZ_SMBH01000062.1"/>
</dbReference>
<comment type="caution">
    <text evidence="2">The sequence shown here is derived from an EMBL/GenBank/DDBJ whole genome shotgun (WGS) entry which is preliminary data.</text>
</comment>
<protein>
    <submittedName>
        <fullName evidence="2">Transposase</fullName>
    </submittedName>
</protein>
<name>A0A4R3PQL2_RHISU</name>
<dbReference type="Proteomes" id="UP000294576">
    <property type="component" value="Unassembled WGS sequence"/>
</dbReference>
<dbReference type="PANTHER" id="PTHR30007">
    <property type="entry name" value="PHP DOMAIN PROTEIN"/>
    <property type="match status" value="1"/>
</dbReference>
<evidence type="ECO:0000313" key="2">
    <source>
        <dbReference type="EMBL" id="TCU02296.1"/>
    </source>
</evidence>
<dbReference type="PANTHER" id="PTHR30007:SF0">
    <property type="entry name" value="TRANSPOSASE"/>
    <property type="match status" value="1"/>
</dbReference>
<feature type="non-terminal residue" evidence="2">
    <location>
        <position position="1"/>
    </location>
</feature>
<feature type="domain" description="Transposase IS4-like" evidence="1">
    <location>
        <begin position="1"/>
        <end position="117"/>
    </location>
</feature>
<dbReference type="InterPro" id="IPR002559">
    <property type="entry name" value="Transposase_11"/>
</dbReference>
<dbReference type="GO" id="GO:0006313">
    <property type="term" value="P:DNA transposition"/>
    <property type="evidence" value="ECO:0007669"/>
    <property type="project" value="InterPro"/>
</dbReference>
<dbReference type="Pfam" id="PF01609">
    <property type="entry name" value="DDE_Tnp_1"/>
    <property type="match status" value="1"/>
</dbReference>
<dbReference type="GO" id="GO:0004803">
    <property type="term" value="F:transposase activity"/>
    <property type="evidence" value="ECO:0007669"/>
    <property type="project" value="InterPro"/>
</dbReference>
<gene>
    <name evidence="2" type="ORF">EV132_1627</name>
</gene>
<proteinExistence type="predicted"/>
<dbReference type="AlphaFoldDB" id="A0A4R3PQL2"/>
<dbReference type="EMBL" id="SMBH01000062">
    <property type="protein sequence ID" value="TCU02296.1"/>
    <property type="molecule type" value="Genomic_DNA"/>
</dbReference>
<evidence type="ECO:0000313" key="3">
    <source>
        <dbReference type="Proteomes" id="UP000294576"/>
    </source>
</evidence>
<evidence type="ECO:0000259" key="1">
    <source>
        <dbReference type="Pfam" id="PF01609"/>
    </source>
</evidence>
<sequence length="131" mass="14904">GRKRHILVDTLGMLLKAEVHSAGIQDRDGAALVFDRLVNRFPFIEKICGDGGYQGPTVEEASPRSMEIVKRNQAGFQVLPKRWIVERTLAWLGINRRMAKDFERFSGTSLAFIQTAMIKLMTRRLARYPLS</sequence>
<reference evidence="2 3" key="1">
    <citation type="submission" date="2019-03" db="EMBL/GenBank/DDBJ databases">
        <title>Genomic Encyclopedia of Type Strains, Phase IV (KMG-V): Genome sequencing to study the core and pangenomes of soil and plant-associated prokaryotes.</title>
        <authorList>
            <person name="Whitman W."/>
        </authorList>
    </citation>
    <scope>NUCLEOTIDE SEQUENCE [LARGE SCALE GENOMIC DNA]</scope>
    <source>
        <strain evidence="2 3">Hc14</strain>
    </source>
</reference>